<accession>A0A2I6SAD2</accession>
<feature type="region of interest" description="Disordered" evidence="1">
    <location>
        <begin position="188"/>
        <end position="226"/>
    </location>
</feature>
<sequence>MMDESRNDIAEQDGGVPFLSRWSRRKLGREVEAPRETESVEAPVAAEAAVAASEVRDDDPIDARTGKRRSELSDEDMPDVETLSPDADVSMFFGGQVSQSLRMRALAKVFSNPKYNVWCECAEYAEDYNAFLPMGDIVPHDLKSAIAREADKLYRRLTDKGLRLSPEQAQAHVAAEMRGERVPDLESTLVAEQTGEMQAGDTDHGMSDVAADEPAGRMPPPDKEAL</sequence>
<keyword evidence="3" id="KW-1185">Reference proteome</keyword>
<evidence type="ECO:0008006" key="4">
    <source>
        <dbReference type="Google" id="ProtNLM"/>
    </source>
</evidence>
<feature type="compositionally biased region" description="Basic and acidic residues" evidence="1">
    <location>
        <begin position="28"/>
        <end position="38"/>
    </location>
</feature>
<organism evidence="2 3">
    <name type="scientific">Pseudazoarcus pumilus</name>
    <dbReference type="NCBI Taxonomy" id="2067960"/>
    <lineage>
        <taxon>Bacteria</taxon>
        <taxon>Pseudomonadati</taxon>
        <taxon>Pseudomonadota</taxon>
        <taxon>Betaproteobacteria</taxon>
        <taxon>Rhodocyclales</taxon>
        <taxon>Zoogloeaceae</taxon>
        <taxon>Pseudazoarcus</taxon>
    </lineage>
</organism>
<dbReference type="EMBL" id="CP025682">
    <property type="protein sequence ID" value="AUN96221.1"/>
    <property type="molecule type" value="Genomic_DNA"/>
</dbReference>
<dbReference type="InterPro" id="IPR021735">
    <property type="entry name" value="DUF3306"/>
</dbReference>
<evidence type="ECO:0000313" key="3">
    <source>
        <dbReference type="Proteomes" id="UP000242205"/>
    </source>
</evidence>
<feature type="compositionally biased region" description="Low complexity" evidence="1">
    <location>
        <begin position="40"/>
        <end position="53"/>
    </location>
</feature>
<reference evidence="2 3" key="1">
    <citation type="submission" date="2018-01" db="EMBL/GenBank/DDBJ databases">
        <authorList>
            <person name="Fu G.-Y."/>
        </authorList>
    </citation>
    <scope>NUCLEOTIDE SEQUENCE [LARGE SCALE GENOMIC DNA]</scope>
    <source>
        <strain evidence="2 3">SY39</strain>
    </source>
</reference>
<proteinExistence type="predicted"/>
<dbReference type="Proteomes" id="UP000242205">
    <property type="component" value="Chromosome"/>
</dbReference>
<name>A0A2I6SAD2_9RHOO</name>
<dbReference type="OrthoDB" id="8776025at2"/>
<gene>
    <name evidence="2" type="ORF">C0099_15500</name>
</gene>
<dbReference type="Pfam" id="PF11748">
    <property type="entry name" value="DUF3306"/>
    <property type="match status" value="1"/>
</dbReference>
<evidence type="ECO:0000313" key="2">
    <source>
        <dbReference type="EMBL" id="AUN96221.1"/>
    </source>
</evidence>
<dbReference type="KEGG" id="atw:C0099_15500"/>
<protein>
    <recommendedName>
        <fullName evidence="4">DUF3306 domain-containing protein</fullName>
    </recommendedName>
</protein>
<feature type="compositionally biased region" description="Basic and acidic residues" evidence="1">
    <location>
        <begin position="61"/>
        <end position="72"/>
    </location>
</feature>
<dbReference type="AlphaFoldDB" id="A0A2I6SAD2"/>
<evidence type="ECO:0000256" key="1">
    <source>
        <dbReference type="SAM" id="MobiDB-lite"/>
    </source>
</evidence>
<dbReference type="RefSeq" id="WP_102248263.1">
    <property type="nucleotide sequence ID" value="NZ_CP025682.1"/>
</dbReference>
<feature type="region of interest" description="Disordered" evidence="1">
    <location>
        <begin position="27"/>
        <end position="79"/>
    </location>
</feature>